<evidence type="ECO:0000256" key="4">
    <source>
        <dbReference type="ARBA" id="ARBA00022827"/>
    </source>
</evidence>
<dbReference type="GO" id="GO:0004502">
    <property type="term" value="F:kynurenine 3-monooxygenase activity"/>
    <property type="evidence" value="ECO:0007669"/>
    <property type="project" value="UniProtKB-EC"/>
</dbReference>
<evidence type="ECO:0000313" key="13">
    <source>
        <dbReference type="Proteomes" id="UP001233999"/>
    </source>
</evidence>
<comment type="caution">
    <text evidence="12">The sequence shown here is derived from an EMBL/GenBank/DDBJ whole genome shotgun (WGS) entry which is preliminary data.</text>
</comment>
<evidence type="ECO:0000256" key="1">
    <source>
        <dbReference type="ARBA" id="ARBA00001974"/>
    </source>
</evidence>
<evidence type="ECO:0000256" key="3">
    <source>
        <dbReference type="ARBA" id="ARBA00022642"/>
    </source>
</evidence>
<reference evidence="12" key="1">
    <citation type="journal article" date="2023" name="IScience">
        <title>Live-bearing cockroach genome reveals convergent evolutionary mechanisms linked to viviparity in insects and beyond.</title>
        <authorList>
            <person name="Fouks B."/>
            <person name="Harrison M.C."/>
            <person name="Mikhailova A.A."/>
            <person name="Marchal E."/>
            <person name="English S."/>
            <person name="Carruthers M."/>
            <person name="Jennings E.C."/>
            <person name="Chiamaka E.L."/>
            <person name="Frigard R.A."/>
            <person name="Pippel M."/>
            <person name="Attardo G.M."/>
            <person name="Benoit J.B."/>
            <person name="Bornberg-Bauer E."/>
            <person name="Tobe S.S."/>
        </authorList>
    </citation>
    <scope>NUCLEOTIDE SEQUENCE</scope>
    <source>
        <strain evidence="12">Stay&amp;Tobe</strain>
    </source>
</reference>
<evidence type="ECO:0000259" key="11">
    <source>
        <dbReference type="Pfam" id="PF01494"/>
    </source>
</evidence>
<comment type="catalytic activity">
    <reaction evidence="9">
        <text>L-kynurenine + NADPH + O2 + H(+) = 3-hydroxy-L-kynurenine + NADP(+) + H2O</text>
        <dbReference type="Rhea" id="RHEA:20545"/>
        <dbReference type="ChEBI" id="CHEBI:15377"/>
        <dbReference type="ChEBI" id="CHEBI:15378"/>
        <dbReference type="ChEBI" id="CHEBI:15379"/>
        <dbReference type="ChEBI" id="CHEBI:57783"/>
        <dbReference type="ChEBI" id="CHEBI:57959"/>
        <dbReference type="ChEBI" id="CHEBI:58125"/>
        <dbReference type="ChEBI" id="CHEBI:58349"/>
        <dbReference type="EC" id="1.14.13.9"/>
    </reaction>
</comment>
<keyword evidence="3" id="KW-0662">Pyridine nucleotide biosynthesis</keyword>
<dbReference type="SUPFAM" id="SSF51905">
    <property type="entry name" value="FAD/NAD(P)-binding domain"/>
    <property type="match status" value="1"/>
</dbReference>
<evidence type="ECO:0000256" key="6">
    <source>
        <dbReference type="ARBA" id="ARBA00023002"/>
    </source>
</evidence>
<keyword evidence="13" id="KW-1185">Reference proteome</keyword>
<evidence type="ECO:0000256" key="9">
    <source>
        <dbReference type="ARBA" id="ARBA00047818"/>
    </source>
</evidence>
<dbReference type="InterPro" id="IPR036188">
    <property type="entry name" value="FAD/NAD-bd_sf"/>
</dbReference>
<comment type="cofactor">
    <cofactor evidence="1">
        <name>FAD</name>
        <dbReference type="ChEBI" id="CHEBI:57692"/>
    </cofactor>
</comment>
<dbReference type="InterPro" id="IPR002938">
    <property type="entry name" value="FAD-bd"/>
</dbReference>
<keyword evidence="6" id="KW-0560">Oxidoreductase</keyword>
<organism evidence="12 13">
    <name type="scientific">Diploptera punctata</name>
    <name type="common">Pacific beetle cockroach</name>
    <dbReference type="NCBI Taxonomy" id="6984"/>
    <lineage>
        <taxon>Eukaryota</taxon>
        <taxon>Metazoa</taxon>
        <taxon>Ecdysozoa</taxon>
        <taxon>Arthropoda</taxon>
        <taxon>Hexapoda</taxon>
        <taxon>Insecta</taxon>
        <taxon>Pterygota</taxon>
        <taxon>Neoptera</taxon>
        <taxon>Polyneoptera</taxon>
        <taxon>Dictyoptera</taxon>
        <taxon>Blattodea</taxon>
        <taxon>Blaberoidea</taxon>
        <taxon>Blaberidae</taxon>
        <taxon>Diplopterinae</taxon>
        <taxon>Diploptera</taxon>
    </lineage>
</organism>
<evidence type="ECO:0000256" key="10">
    <source>
        <dbReference type="SAM" id="Phobius"/>
    </source>
</evidence>
<dbReference type="PANTHER" id="PTHR46028:SF2">
    <property type="entry name" value="KYNURENINE 3-MONOOXYGENASE"/>
    <property type="match status" value="1"/>
</dbReference>
<accession>A0AAD8ABS2</accession>
<dbReference type="GO" id="GO:0019363">
    <property type="term" value="P:pyridine nucleotide biosynthetic process"/>
    <property type="evidence" value="ECO:0007669"/>
    <property type="project" value="UniProtKB-KW"/>
</dbReference>
<sequence length="434" mass="50270">VGSLSACYFAKRGHEVHLYEYREDIRKSEHVRGRSINLAMSARGIEALKEVGLADQLINRHGIPMKGRMIHNLDGSQHPILYDPRNKQCIYSVSRRYLNEVLLSATETRKHGFMTFQMTNTNETLLQKADLIVGADGAFSAVRRHFMKQSIFDYSQTYIEHGYLELCMPPGEDGEFVMQPNYLHIWPRGTFMMIALPNQDRSWTVTLFMPFVEFHNLDSPSKLLKFFSKYFPDSITLIGKQRLVKDFFATKSSPLVSIKCRPYHSGNAAIILGDAAHAMVPFYGQGMNAGFEDCRLLDKLMVQYDFNLPTVLQEFSSMRNEDAEAICDLAMYNYLEMRDLVNRRSFLVRKKIDNMLFWLFPNVWVPLYQSVTFTHTGYKNCLDNKRWQDGVIRRMVLMFGVVVSLLIAIAVSHFFKIVLKIQHGIFGNIQYYFF</sequence>
<dbReference type="GO" id="GO:0071949">
    <property type="term" value="F:FAD binding"/>
    <property type="evidence" value="ECO:0007669"/>
    <property type="project" value="InterPro"/>
</dbReference>
<dbReference type="GO" id="GO:0019805">
    <property type="term" value="P:quinolinate biosynthetic process"/>
    <property type="evidence" value="ECO:0007669"/>
    <property type="project" value="InterPro"/>
</dbReference>
<dbReference type="FunFam" id="3.50.50.60:FF:000129">
    <property type="entry name" value="Kynurenine 3-monooxygenase"/>
    <property type="match status" value="1"/>
</dbReference>
<proteinExistence type="inferred from homology"/>
<evidence type="ECO:0000256" key="2">
    <source>
        <dbReference type="ARBA" id="ARBA00022630"/>
    </source>
</evidence>
<dbReference type="Pfam" id="PF01494">
    <property type="entry name" value="FAD_binding_3"/>
    <property type="match status" value="1"/>
</dbReference>
<keyword evidence="10" id="KW-1133">Transmembrane helix</keyword>
<reference evidence="12" key="2">
    <citation type="submission" date="2023-05" db="EMBL/GenBank/DDBJ databases">
        <authorList>
            <person name="Fouks B."/>
        </authorList>
    </citation>
    <scope>NUCLEOTIDE SEQUENCE</scope>
    <source>
        <strain evidence="12">Stay&amp;Tobe</strain>
        <tissue evidence="12">Testes</tissue>
    </source>
</reference>
<dbReference type="AlphaFoldDB" id="A0AAD8ABS2"/>
<evidence type="ECO:0000256" key="5">
    <source>
        <dbReference type="ARBA" id="ARBA00022857"/>
    </source>
</evidence>
<gene>
    <name evidence="12" type="ORF">L9F63_012742</name>
</gene>
<dbReference type="GO" id="GO:0005741">
    <property type="term" value="C:mitochondrial outer membrane"/>
    <property type="evidence" value="ECO:0007669"/>
    <property type="project" value="TreeGrafter"/>
</dbReference>
<feature type="non-terminal residue" evidence="12">
    <location>
        <position position="1"/>
    </location>
</feature>
<dbReference type="PRINTS" id="PR00420">
    <property type="entry name" value="RNGMNOXGNASE"/>
</dbReference>
<keyword evidence="5" id="KW-0521">NADP</keyword>
<evidence type="ECO:0000313" key="12">
    <source>
        <dbReference type="EMBL" id="KAJ9596074.1"/>
    </source>
</evidence>
<dbReference type="InterPro" id="IPR027545">
    <property type="entry name" value="Kynurenine_monooxygenase"/>
</dbReference>
<feature type="transmembrane region" description="Helical" evidence="10">
    <location>
        <begin position="395"/>
        <end position="415"/>
    </location>
</feature>
<dbReference type="GO" id="GO:0070189">
    <property type="term" value="P:kynurenine metabolic process"/>
    <property type="evidence" value="ECO:0007669"/>
    <property type="project" value="TreeGrafter"/>
</dbReference>
<protein>
    <recommendedName>
        <fullName evidence="11">FAD-binding domain-containing protein</fullName>
    </recommendedName>
</protein>
<keyword evidence="4" id="KW-0274">FAD</keyword>
<evidence type="ECO:0000256" key="8">
    <source>
        <dbReference type="ARBA" id="ARBA00023128"/>
    </source>
</evidence>
<keyword evidence="2" id="KW-0285">Flavoprotein</keyword>
<keyword evidence="10" id="KW-0472">Membrane</keyword>
<dbReference type="GO" id="GO:0006569">
    <property type="term" value="P:L-tryptophan catabolic process"/>
    <property type="evidence" value="ECO:0007669"/>
    <property type="project" value="InterPro"/>
</dbReference>
<dbReference type="PANTHER" id="PTHR46028">
    <property type="entry name" value="KYNURENINE 3-MONOOXYGENASE"/>
    <property type="match status" value="1"/>
</dbReference>
<dbReference type="EMBL" id="JASPKZ010002298">
    <property type="protein sequence ID" value="KAJ9596074.1"/>
    <property type="molecule type" value="Genomic_DNA"/>
</dbReference>
<keyword evidence="7" id="KW-0503">Monooxygenase</keyword>
<keyword evidence="10" id="KW-0812">Transmembrane</keyword>
<dbReference type="HAMAP" id="MF_01971">
    <property type="entry name" value="Kynurenine_monooxygenase"/>
    <property type="match status" value="1"/>
</dbReference>
<feature type="domain" description="FAD-binding" evidence="11">
    <location>
        <begin position="79"/>
        <end position="324"/>
    </location>
</feature>
<evidence type="ECO:0000256" key="7">
    <source>
        <dbReference type="ARBA" id="ARBA00023033"/>
    </source>
</evidence>
<dbReference type="Gene3D" id="3.50.50.60">
    <property type="entry name" value="FAD/NAD(P)-binding domain"/>
    <property type="match status" value="1"/>
</dbReference>
<keyword evidence="8" id="KW-0496">Mitochondrion</keyword>
<dbReference type="Proteomes" id="UP001233999">
    <property type="component" value="Unassembled WGS sequence"/>
</dbReference>
<name>A0AAD8ABS2_DIPPU</name>